<dbReference type="GO" id="GO:0043190">
    <property type="term" value="C:ATP-binding cassette (ABC) transporter complex"/>
    <property type="evidence" value="ECO:0007669"/>
    <property type="project" value="InterPro"/>
</dbReference>
<evidence type="ECO:0000256" key="6">
    <source>
        <dbReference type="ARBA" id="ARBA00022970"/>
    </source>
</evidence>
<dbReference type="InterPro" id="IPR043429">
    <property type="entry name" value="ArtM/GltK/GlnP/TcyL/YhdX-like"/>
</dbReference>
<dbReference type="PANTHER" id="PTHR30614">
    <property type="entry name" value="MEMBRANE COMPONENT OF AMINO ACID ABC TRANSPORTER"/>
    <property type="match status" value="1"/>
</dbReference>
<keyword evidence="12" id="KW-1185">Reference proteome</keyword>
<proteinExistence type="inferred from homology"/>
<keyword evidence="6" id="KW-0029">Amino-acid transport</keyword>
<feature type="transmembrane region" description="Helical" evidence="9">
    <location>
        <begin position="85"/>
        <end position="104"/>
    </location>
</feature>
<dbReference type="Gene3D" id="1.10.3720.10">
    <property type="entry name" value="MetI-like"/>
    <property type="match status" value="1"/>
</dbReference>
<keyword evidence="7 9" id="KW-1133">Transmembrane helix</keyword>
<gene>
    <name evidence="11" type="ORF">SAMN02746065_13013</name>
</gene>
<comment type="similarity">
    <text evidence="2">Belongs to the binding-protein-dependent transport system permease family. HisMQ subfamily.</text>
</comment>
<evidence type="ECO:0000256" key="8">
    <source>
        <dbReference type="ARBA" id="ARBA00023136"/>
    </source>
</evidence>
<sequence>MIMDELLYIQNDVMPALMKGTWISVLLIVPSAIFGVCMGVLSATARVYGHRVVKFAGDTYVLLFRGFPLLIQLYIWYFGLPRMGIYLSPYWASVVTFSLCSGAYQSEYIRGALLSIKQGQLAGARAIGFTQLQTVVHVVLPQALRRALPGCGNEIIYLIKYSSLAYMVTCIELTGQGKILASASFKYVEVFSIVGAVYLLLVSMATWILNSLEKRFAIPGFEQHQA</sequence>
<reference evidence="11 12" key="1">
    <citation type="submission" date="2017-04" db="EMBL/GenBank/DDBJ databases">
        <authorList>
            <person name="Afonso C.L."/>
            <person name="Miller P.J."/>
            <person name="Scott M.A."/>
            <person name="Spackman E."/>
            <person name="Goraichik I."/>
            <person name="Dimitrov K.M."/>
            <person name="Suarez D.L."/>
            <person name="Swayne D.E."/>
        </authorList>
    </citation>
    <scope>NUCLEOTIDE SEQUENCE [LARGE SCALE GENOMIC DNA]</scope>
    <source>
        <strain evidence="11 12">DSM 3385</strain>
    </source>
</reference>
<dbReference type="GO" id="GO:0006865">
    <property type="term" value="P:amino acid transport"/>
    <property type="evidence" value="ECO:0007669"/>
    <property type="project" value="UniProtKB-KW"/>
</dbReference>
<dbReference type="EMBL" id="FWXY01000030">
    <property type="protein sequence ID" value="SMD08149.1"/>
    <property type="molecule type" value="Genomic_DNA"/>
</dbReference>
<dbReference type="InterPro" id="IPR000515">
    <property type="entry name" value="MetI-like"/>
</dbReference>
<dbReference type="Pfam" id="PF00528">
    <property type="entry name" value="BPD_transp_1"/>
    <property type="match status" value="1"/>
</dbReference>
<evidence type="ECO:0000313" key="11">
    <source>
        <dbReference type="EMBL" id="SMD08149.1"/>
    </source>
</evidence>
<evidence type="ECO:0000256" key="5">
    <source>
        <dbReference type="ARBA" id="ARBA00022692"/>
    </source>
</evidence>
<accession>A0A1W2EEK0</accession>
<keyword evidence="5 9" id="KW-0812">Transmembrane</keyword>
<dbReference type="InterPro" id="IPR035906">
    <property type="entry name" value="MetI-like_sf"/>
</dbReference>
<protein>
    <submittedName>
        <fullName evidence="11">Amino acid ABC transporter membrane protein 2, PAAT family</fullName>
    </submittedName>
</protein>
<organism evidence="11 12">
    <name type="scientific">Desulfocicer vacuolatum DSM 3385</name>
    <dbReference type="NCBI Taxonomy" id="1121400"/>
    <lineage>
        <taxon>Bacteria</taxon>
        <taxon>Pseudomonadati</taxon>
        <taxon>Thermodesulfobacteriota</taxon>
        <taxon>Desulfobacteria</taxon>
        <taxon>Desulfobacterales</taxon>
        <taxon>Desulfobacteraceae</taxon>
        <taxon>Desulfocicer</taxon>
    </lineage>
</organism>
<dbReference type="PROSITE" id="PS50928">
    <property type="entry name" value="ABC_TM1"/>
    <property type="match status" value="1"/>
</dbReference>
<feature type="transmembrane region" description="Helical" evidence="9">
    <location>
        <begin position="60"/>
        <end position="79"/>
    </location>
</feature>
<evidence type="ECO:0000313" key="12">
    <source>
        <dbReference type="Proteomes" id="UP000192418"/>
    </source>
</evidence>
<keyword evidence="8 9" id="KW-0472">Membrane</keyword>
<dbReference type="NCBIfam" id="TIGR01726">
    <property type="entry name" value="HEQRo_perm_3TM"/>
    <property type="match status" value="1"/>
</dbReference>
<feature type="domain" description="ABC transmembrane type-1" evidence="10">
    <location>
        <begin position="21"/>
        <end position="210"/>
    </location>
</feature>
<dbReference type="AlphaFoldDB" id="A0A1W2EEK0"/>
<dbReference type="InterPro" id="IPR010065">
    <property type="entry name" value="AA_ABC_transptr_permease_3TM"/>
</dbReference>
<evidence type="ECO:0000259" key="10">
    <source>
        <dbReference type="PROSITE" id="PS50928"/>
    </source>
</evidence>
<dbReference type="PANTHER" id="PTHR30614:SF0">
    <property type="entry name" value="L-CYSTINE TRANSPORT SYSTEM PERMEASE PROTEIN TCYL"/>
    <property type="match status" value="1"/>
</dbReference>
<keyword evidence="3 9" id="KW-0813">Transport</keyword>
<evidence type="ECO:0000256" key="2">
    <source>
        <dbReference type="ARBA" id="ARBA00010072"/>
    </source>
</evidence>
<dbReference type="SUPFAM" id="SSF161098">
    <property type="entry name" value="MetI-like"/>
    <property type="match status" value="1"/>
</dbReference>
<dbReference type="Proteomes" id="UP000192418">
    <property type="component" value="Unassembled WGS sequence"/>
</dbReference>
<evidence type="ECO:0000256" key="3">
    <source>
        <dbReference type="ARBA" id="ARBA00022448"/>
    </source>
</evidence>
<feature type="transmembrane region" description="Helical" evidence="9">
    <location>
        <begin position="187"/>
        <end position="209"/>
    </location>
</feature>
<name>A0A1W2EEK0_9BACT</name>
<evidence type="ECO:0000256" key="4">
    <source>
        <dbReference type="ARBA" id="ARBA00022475"/>
    </source>
</evidence>
<dbReference type="STRING" id="1121400.SAMN02746065_13013"/>
<dbReference type="GO" id="GO:0022857">
    <property type="term" value="F:transmembrane transporter activity"/>
    <property type="evidence" value="ECO:0007669"/>
    <property type="project" value="InterPro"/>
</dbReference>
<evidence type="ECO:0000256" key="7">
    <source>
        <dbReference type="ARBA" id="ARBA00022989"/>
    </source>
</evidence>
<comment type="subcellular location">
    <subcellularLocation>
        <location evidence="1">Cell inner membrane</location>
        <topology evidence="1">Multi-pass membrane protein</topology>
    </subcellularLocation>
    <subcellularLocation>
        <location evidence="9">Cell membrane</location>
        <topology evidence="9">Multi-pass membrane protein</topology>
    </subcellularLocation>
</comment>
<dbReference type="CDD" id="cd06261">
    <property type="entry name" value="TM_PBP2"/>
    <property type="match status" value="1"/>
</dbReference>
<keyword evidence="4" id="KW-1003">Cell membrane</keyword>
<evidence type="ECO:0000256" key="1">
    <source>
        <dbReference type="ARBA" id="ARBA00004429"/>
    </source>
</evidence>
<evidence type="ECO:0000256" key="9">
    <source>
        <dbReference type="RuleBase" id="RU363032"/>
    </source>
</evidence>
<feature type="transmembrane region" description="Helical" evidence="9">
    <location>
        <begin position="20"/>
        <end position="48"/>
    </location>
</feature>